<evidence type="ECO:0000313" key="2">
    <source>
        <dbReference type="Proteomes" id="UP000483362"/>
    </source>
</evidence>
<dbReference type="Proteomes" id="UP000483362">
    <property type="component" value="Unassembled WGS sequence"/>
</dbReference>
<reference evidence="1 2" key="1">
    <citation type="submission" date="2019-08" db="EMBL/GenBank/DDBJ databases">
        <title>In-depth cultivation of the pig gut microbiome towards novel bacterial diversity and tailored functional studies.</title>
        <authorList>
            <person name="Wylensek D."/>
            <person name="Hitch T.C.A."/>
            <person name="Clavel T."/>
        </authorList>
    </citation>
    <scope>NUCLEOTIDE SEQUENCE [LARGE SCALE GENOMIC DNA]</scope>
    <source>
        <strain evidence="1 2">Oil-RF-744-WCA-WT-10</strain>
    </source>
</reference>
<gene>
    <name evidence="1" type="ORF">FYJ29_13645</name>
</gene>
<dbReference type="InterPro" id="IPR014825">
    <property type="entry name" value="DNA_alkylation"/>
</dbReference>
<comment type="caution">
    <text evidence="1">The sequence shown here is derived from an EMBL/GenBank/DDBJ whole genome shotgun (WGS) entry which is preliminary data.</text>
</comment>
<dbReference type="PANTHER" id="PTHR41291:SF1">
    <property type="entry name" value="DNA ALKYLATION REPAIR PROTEIN"/>
    <property type="match status" value="1"/>
</dbReference>
<evidence type="ECO:0000313" key="1">
    <source>
        <dbReference type="EMBL" id="MSS18791.1"/>
    </source>
</evidence>
<dbReference type="InterPro" id="IPR016024">
    <property type="entry name" value="ARM-type_fold"/>
</dbReference>
<sequence length="179" mass="20327">MEIEEILKNTRKAFFAYRNGIIADTLRRNGDPHKSIMGCQLTDVAVIAQQLENNAQLAEAFWNQHSSRECRMIAPMLYPVAAFGQDTALAWCLDVESCEIADILCHRLLRKLDYAQALVKQLLGYEAQLTRYTAFRLLLNIIITGTYKPSDNLRAIAEHELTTAQGYLRPVLNSILEEI</sequence>
<dbReference type="AlphaFoldDB" id="A0A6L5XGY4"/>
<organism evidence="1 2">
    <name type="scientific">Sodaliphilus pleomorphus</name>
    <dbReference type="NCBI Taxonomy" id="2606626"/>
    <lineage>
        <taxon>Bacteria</taxon>
        <taxon>Pseudomonadati</taxon>
        <taxon>Bacteroidota</taxon>
        <taxon>Bacteroidia</taxon>
        <taxon>Bacteroidales</taxon>
        <taxon>Muribaculaceae</taxon>
        <taxon>Sodaliphilus</taxon>
    </lineage>
</organism>
<name>A0A6L5XGY4_9BACT</name>
<dbReference type="SUPFAM" id="SSF48371">
    <property type="entry name" value="ARM repeat"/>
    <property type="match status" value="1"/>
</dbReference>
<proteinExistence type="predicted"/>
<accession>A0A6L5XGY4</accession>
<dbReference type="Pfam" id="PF08713">
    <property type="entry name" value="DNA_alkylation"/>
    <property type="match status" value="1"/>
</dbReference>
<dbReference type="PANTHER" id="PTHR41291">
    <property type="entry name" value="DNA ALKYLATION REPAIR PROTEIN"/>
    <property type="match status" value="1"/>
</dbReference>
<protein>
    <submittedName>
        <fullName evidence="1">Uncharacterized protein</fullName>
    </submittedName>
</protein>
<dbReference type="EMBL" id="VULT01000041">
    <property type="protein sequence ID" value="MSS18791.1"/>
    <property type="molecule type" value="Genomic_DNA"/>
</dbReference>
<keyword evidence="2" id="KW-1185">Reference proteome</keyword>
<dbReference type="RefSeq" id="WP_154538354.1">
    <property type="nucleotide sequence ID" value="NZ_JAQYJH010000024.1"/>
</dbReference>